<accession>A0A286GK38</accession>
<gene>
    <name evidence="2" type="ORF">SAMN05421508_104312</name>
</gene>
<evidence type="ECO:0000259" key="1">
    <source>
        <dbReference type="Pfam" id="PF01402"/>
    </source>
</evidence>
<dbReference type="Pfam" id="PF01402">
    <property type="entry name" value="RHH_1"/>
    <property type="match status" value="1"/>
</dbReference>
<reference evidence="2 3" key="1">
    <citation type="submission" date="2017-09" db="EMBL/GenBank/DDBJ databases">
        <authorList>
            <person name="Ehlers B."/>
            <person name="Leendertz F.H."/>
        </authorList>
    </citation>
    <scope>NUCLEOTIDE SEQUENCE [LARGE SCALE GENOMIC DNA]</scope>
    <source>
        <strain evidence="2 3">USBA 140</strain>
    </source>
</reference>
<dbReference type="SUPFAM" id="SSF47598">
    <property type="entry name" value="Ribbon-helix-helix"/>
    <property type="match status" value="1"/>
</dbReference>
<name>A0A286GK38_9PROT</name>
<dbReference type="EMBL" id="OCNJ01000004">
    <property type="protein sequence ID" value="SOD95354.1"/>
    <property type="molecule type" value="Genomic_DNA"/>
</dbReference>
<keyword evidence="2" id="KW-0238">DNA-binding</keyword>
<evidence type="ECO:0000313" key="3">
    <source>
        <dbReference type="Proteomes" id="UP000219621"/>
    </source>
</evidence>
<dbReference type="InterPro" id="IPR010985">
    <property type="entry name" value="Ribbon_hlx_hlx"/>
</dbReference>
<evidence type="ECO:0000313" key="2">
    <source>
        <dbReference type="EMBL" id="SOD95354.1"/>
    </source>
</evidence>
<dbReference type="Proteomes" id="UP000219621">
    <property type="component" value="Unassembled WGS sequence"/>
</dbReference>
<dbReference type="InterPro" id="IPR002145">
    <property type="entry name" value="CopG"/>
</dbReference>
<organism evidence="2 3">
    <name type="scientific">Caenispirillum bisanense</name>
    <dbReference type="NCBI Taxonomy" id="414052"/>
    <lineage>
        <taxon>Bacteria</taxon>
        <taxon>Pseudomonadati</taxon>
        <taxon>Pseudomonadota</taxon>
        <taxon>Alphaproteobacteria</taxon>
        <taxon>Rhodospirillales</taxon>
        <taxon>Novispirillaceae</taxon>
        <taxon>Caenispirillum</taxon>
    </lineage>
</organism>
<feature type="domain" description="Ribbon-helix-helix protein CopG" evidence="1">
    <location>
        <begin position="6"/>
        <end position="43"/>
    </location>
</feature>
<dbReference type="AlphaFoldDB" id="A0A286GK38"/>
<dbReference type="GO" id="GO:0003677">
    <property type="term" value="F:DNA binding"/>
    <property type="evidence" value="ECO:0007669"/>
    <property type="project" value="UniProtKB-KW"/>
</dbReference>
<keyword evidence="3" id="KW-1185">Reference proteome</keyword>
<sequence length="70" mass="7584">MVSDTTISVTLTADLAERLAALARDDGRSVESCLQEAVSDYVTSREDFAEAVAALDEPQPERPFLRVVGE</sequence>
<protein>
    <submittedName>
        <fullName evidence="2">Predicted DNA-binding protein with an HTH domain</fullName>
    </submittedName>
</protein>
<dbReference type="GO" id="GO:0006355">
    <property type="term" value="P:regulation of DNA-templated transcription"/>
    <property type="evidence" value="ECO:0007669"/>
    <property type="project" value="InterPro"/>
</dbReference>
<proteinExistence type="predicted"/>